<evidence type="ECO:0000256" key="1">
    <source>
        <dbReference type="SAM" id="MobiDB-lite"/>
    </source>
</evidence>
<reference evidence="2" key="1">
    <citation type="submission" date="2023-10" db="EMBL/GenBank/DDBJ databases">
        <title>Genome assembly of Pristionchus species.</title>
        <authorList>
            <person name="Yoshida K."/>
            <person name="Sommer R.J."/>
        </authorList>
    </citation>
    <scope>NUCLEOTIDE SEQUENCE</scope>
    <source>
        <strain evidence="2">RS0144</strain>
    </source>
</reference>
<evidence type="ECO:0000313" key="2">
    <source>
        <dbReference type="EMBL" id="GMS98448.1"/>
    </source>
</evidence>
<feature type="non-terminal residue" evidence="2">
    <location>
        <position position="1"/>
    </location>
</feature>
<accession>A0AAV5TWQ0</accession>
<gene>
    <name evidence="2" type="ORF">PENTCL1PPCAC_20623</name>
</gene>
<dbReference type="EMBL" id="BTSX01000005">
    <property type="protein sequence ID" value="GMS98448.1"/>
    <property type="molecule type" value="Genomic_DNA"/>
</dbReference>
<feature type="region of interest" description="Disordered" evidence="1">
    <location>
        <begin position="1"/>
        <end position="76"/>
    </location>
</feature>
<keyword evidence="3" id="KW-1185">Reference proteome</keyword>
<proteinExistence type="predicted"/>
<feature type="non-terminal residue" evidence="2">
    <location>
        <position position="76"/>
    </location>
</feature>
<protein>
    <submittedName>
        <fullName evidence="2">Uncharacterized protein</fullName>
    </submittedName>
</protein>
<comment type="caution">
    <text evidence="2">The sequence shown here is derived from an EMBL/GenBank/DDBJ whole genome shotgun (WGS) entry which is preliminary data.</text>
</comment>
<feature type="compositionally biased region" description="Basic residues" evidence="1">
    <location>
        <begin position="53"/>
        <end position="68"/>
    </location>
</feature>
<name>A0AAV5TWQ0_9BILA</name>
<sequence>SESDDEAPVEISSKQKQDSAGPDIVMAEAPEQDDGPSLYDQMRAKKTEAETKKRVKRAEKKRAARKSKGVYEIKAK</sequence>
<evidence type="ECO:0000313" key="3">
    <source>
        <dbReference type="Proteomes" id="UP001432027"/>
    </source>
</evidence>
<feature type="compositionally biased region" description="Basic and acidic residues" evidence="1">
    <location>
        <begin position="42"/>
        <end position="52"/>
    </location>
</feature>
<dbReference type="AlphaFoldDB" id="A0AAV5TWQ0"/>
<organism evidence="2 3">
    <name type="scientific">Pristionchus entomophagus</name>
    <dbReference type="NCBI Taxonomy" id="358040"/>
    <lineage>
        <taxon>Eukaryota</taxon>
        <taxon>Metazoa</taxon>
        <taxon>Ecdysozoa</taxon>
        <taxon>Nematoda</taxon>
        <taxon>Chromadorea</taxon>
        <taxon>Rhabditida</taxon>
        <taxon>Rhabditina</taxon>
        <taxon>Diplogasteromorpha</taxon>
        <taxon>Diplogasteroidea</taxon>
        <taxon>Neodiplogasteridae</taxon>
        <taxon>Pristionchus</taxon>
    </lineage>
</organism>
<dbReference type="Proteomes" id="UP001432027">
    <property type="component" value="Unassembled WGS sequence"/>
</dbReference>